<dbReference type="CDD" id="cd06261">
    <property type="entry name" value="TM_PBP2"/>
    <property type="match status" value="1"/>
</dbReference>
<dbReference type="PROSITE" id="PS50928">
    <property type="entry name" value="ABC_TM1"/>
    <property type="match status" value="1"/>
</dbReference>
<dbReference type="GO" id="GO:0055085">
    <property type="term" value="P:transmembrane transport"/>
    <property type="evidence" value="ECO:0007669"/>
    <property type="project" value="InterPro"/>
</dbReference>
<feature type="domain" description="ABC transmembrane type-1" evidence="8">
    <location>
        <begin position="95"/>
        <end position="306"/>
    </location>
</feature>
<evidence type="ECO:0000256" key="3">
    <source>
        <dbReference type="ARBA" id="ARBA00022475"/>
    </source>
</evidence>
<dbReference type="OrthoDB" id="24153at2"/>
<evidence type="ECO:0000256" key="4">
    <source>
        <dbReference type="ARBA" id="ARBA00022692"/>
    </source>
</evidence>
<dbReference type="Proteomes" id="UP000287969">
    <property type="component" value="Chromosome"/>
</dbReference>
<accession>A0A410QEM4</accession>
<keyword evidence="2 7" id="KW-0813">Transport</keyword>
<keyword evidence="5 7" id="KW-1133">Transmembrane helix</keyword>
<dbReference type="PANTHER" id="PTHR43163">
    <property type="entry name" value="DIPEPTIDE TRANSPORT SYSTEM PERMEASE PROTEIN DPPB-RELATED"/>
    <property type="match status" value="1"/>
</dbReference>
<reference evidence="10" key="1">
    <citation type="submission" date="2019-01" db="EMBL/GenBank/DDBJ databases">
        <title>Draft genomes of a novel of Sporanaerobacter strains.</title>
        <authorList>
            <person name="Ma S."/>
        </authorList>
    </citation>
    <scope>NUCLEOTIDE SEQUENCE [LARGE SCALE GENOMIC DNA]</scope>
    <source>
        <strain evidence="10">NJN-17</strain>
    </source>
</reference>
<evidence type="ECO:0000313" key="9">
    <source>
        <dbReference type="EMBL" id="QAT62512.1"/>
    </source>
</evidence>
<protein>
    <submittedName>
        <fullName evidence="9">ABC transporter permease</fullName>
    </submittedName>
</protein>
<dbReference type="EMBL" id="CP035282">
    <property type="protein sequence ID" value="QAT62512.1"/>
    <property type="molecule type" value="Genomic_DNA"/>
</dbReference>
<feature type="transmembrane region" description="Helical" evidence="7">
    <location>
        <begin position="134"/>
        <end position="155"/>
    </location>
</feature>
<feature type="transmembrane region" description="Helical" evidence="7">
    <location>
        <begin position="183"/>
        <end position="203"/>
    </location>
</feature>
<feature type="transmembrane region" description="Helical" evidence="7">
    <location>
        <begin position="241"/>
        <end position="267"/>
    </location>
</feature>
<dbReference type="Pfam" id="PF19300">
    <property type="entry name" value="BPD_transp_1_N"/>
    <property type="match status" value="1"/>
</dbReference>
<comment type="similarity">
    <text evidence="7">Belongs to the binding-protein-dependent transport system permease family.</text>
</comment>
<evidence type="ECO:0000256" key="7">
    <source>
        <dbReference type="RuleBase" id="RU363032"/>
    </source>
</evidence>
<dbReference type="SUPFAM" id="SSF161098">
    <property type="entry name" value="MetI-like"/>
    <property type="match status" value="1"/>
</dbReference>
<evidence type="ECO:0000313" key="10">
    <source>
        <dbReference type="Proteomes" id="UP000287969"/>
    </source>
</evidence>
<keyword evidence="6 7" id="KW-0472">Membrane</keyword>
<dbReference type="InterPro" id="IPR000515">
    <property type="entry name" value="MetI-like"/>
</dbReference>
<name>A0A410QEM4_9FIRM</name>
<dbReference type="AlphaFoldDB" id="A0A410QEM4"/>
<organism evidence="9 10">
    <name type="scientific">Acidilutibacter cellobiosedens</name>
    <dbReference type="NCBI Taxonomy" id="2507161"/>
    <lineage>
        <taxon>Bacteria</taxon>
        <taxon>Bacillati</taxon>
        <taxon>Bacillota</taxon>
        <taxon>Tissierellia</taxon>
        <taxon>Tissierellales</taxon>
        <taxon>Acidilutibacteraceae</taxon>
        <taxon>Acidilutibacter</taxon>
    </lineage>
</organism>
<dbReference type="KEGG" id="spoa:EQM13_13530"/>
<gene>
    <name evidence="9" type="ORF">EQM13_13530</name>
</gene>
<comment type="subcellular location">
    <subcellularLocation>
        <location evidence="1 7">Cell membrane</location>
        <topology evidence="1 7">Multi-pass membrane protein</topology>
    </subcellularLocation>
</comment>
<feature type="transmembrane region" description="Helical" evidence="7">
    <location>
        <begin position="99"/>
        <end position="122"/>
    </location>
</feature>
<feature type="transmembrane region" description="Helical" evidence="7">
    <location>
        <begin position="12"/>
        <end position="30"/>
    </location>
</feature>
<dbReference type="RefSeq" id="WP_128752969.1">
    <property type="nucleotide sequence ID" value="NZ_CP035282.1"/>
</dbReference>
<dbReference type="GO" id="GO:0005886">
    <property type="term" value="C:plasma membrane"/>
    <property type="evidence" value="ECO:0007669"/>
    <property type="project" value="UniProtKB-SubCell"/>
</dbReference>
<feature type="transmembrane region" description="Helical" evidence="7">
    <location>
        <begin position="287"/>
        <end position="313"/>
    </location>
</feature>
<sequence>MLKYILRRLLHLIPVIFIISVLIFGIIKMAPGDPVGSRLDPKATAEQKAAERARLGLDKPIPVQYFNWLRRSVKGDFGDSYMYKQPVSKVVPGFIKNSFILNIVTYFLAFAISIPIGIVCAVKQYSTTDNFWTVFSIIGISMPSFFFGLLLIYIFSVKLNMFPINGMITPGKNAIGLARAKDIIYHMVLPAVVLTFGSMASLIRYTRTSMLEVINQDYIRTARSKGLTEKIVIYKHAFRNALIPIVTIVGFSIPGLFSGAVILERIFVWPGIGNVMMDAISARDYNMMMALNMFFALLTLLGNLLADIGYALVDPRIKVD</sequence>
<keyword evidence="3" id="KW-1003">Cell membrane</keyword>
<evidence type="ECO:0000256" key="6">
    <source>
        <dbReference type="ARBA" id="ARBA00023136"/>
    </source>
</evidence>
<evidence type="ECO:0000259" key="8">
    <source>
        <dbReference type="PROSITE" id="PS50928"/>
    </source>
</evidence>
<dbReference type="InterPro" id="IPR035906">
    <property type="entry name" value="MetI-like_sf"/>
</dbReference>
<evidence type="ECO:0000256" key="2">
    <source>
        <dbReference type="ARBA" id="ARBA00022448"/>
    </source>
</evidence>
<evidence type="ECO:0000256" key="5">
    <source>
        <dbReference type="ARBA" id="ARBA00022989"/>
    </source>
</evidence>
<proteinExistence type="inferred from homology"/>
<keyword evidence="10" id="KW-1185">Reference proteome</keyword>
<dbReference type="InterPro" id="IPR045621">
    <property type="entry name" value="BPD_transp_1_N"/>
</dbReference>
<dbReference type="Pfam" id="PF00528">
    <property type="entry name" value="BPD_transp_1"/>
    <property type="match status" value="1"/>
</dbReference>
<keyword evidence="4 7" id="KW-0812">Transmembrane</keyword>
<evidence type="ECO:0000256" key="1">
    <source>
        <dbReference type="ARBA" id="ARBA00004651"/>
    </source>
</evidence>
<dbReference type="Gene3D" id="1.10.3720.10">
    <property type="entry name" value="MetI-like"/>
    <property type="match status" value="1"/>
</dbReference>
<dbReference type="PANTHER" id="PTHR43163:SF6">
    <property type="entry name" value="DIPEPTIDE TRANSPORT SYSTEM PERMEASE PROTEIN DPPB-RELATED"/>
    <property type="match status" value="1"/>
</dbReference>